<dbReference type="Proteomes" id="UP000019141">
    <property type="component" value="Unassembled WGS sequence"/>
</dbReference>
<accession>W4L7L5</accession>
<name>W4L7L5_ENTF1</name>
<keyword evidence="3" id="KW-1185">Reference proteome</keyword>
<sequence>MLTFTAKLIVKEGYEDEFERVMRMAVPKVREEPGNHAYIFHRSTENPRVFMFYETYENEEALTAHRAHLKEMGIDLRAMLEGSPTLEFYDKLL</sequence>
<dbReference type="SUPFAM" id="SSF54909">
    <property type="entry name" value="Dimeric alpha+beta barrel"/>
    <property type="match status" value="1"/>
</dbReference>
<dbReference type="PROSITE" id="PS51725">
    <property type="entry name" value="ABM"/>
    <property type="match status" value="1"/>
</dbReference>
<dbReference type="InterPro" id="IPR007138">
    <property type="entry name" value="ABM_dom"/>
</dbReference>
<dbReference type="Gene3D" id="3.30.70.100">
    <property type="match status" value="1"/>
</dbReference>
<evidence type="ECO:0000313" key="2">
    <source>
        <dbReference type="EMBL" id="ETW93894.1"/>
    </source>
</evidence>
<dbReference type="InterPro" id="IPR011008">
    <property type="entry name" value="Dimeric_a/b-barrel"/>
</dbReference>
<organism evidence="2 3">
    <name type="scientific">Entotheonella factor</name>
    <dbReference type="NCBI Taxonomy" id="1429438"/>
    <lineage>
        <taxon>Bacteria</taxon>
        <taxon>Pseudomonadati</taxon>
        <taxon>Nitrospinota/Tectimicrobiota group</taxon>
        <taxon>Candidatus Tectimicrobiota</taxon>
        <taxon>Candidatus Entotheonellia</taxon>
        <taxon>Candidatus Entotheonellales</taxon>
        <taxon>Candidatus Entotheonellaceae</taxon>
        <taxon>Candidatus Entotheonella</taxon>
    </lineage>
</organism>
<dbReference type="PANTHER" id="PTHR33336:SF15">
    <property type="entry name" value="ABM DOMAIN-CONTAINING PROTEIN"/>
    <property type="match status" value="1"/>
</dbReference>
<dbReference type="InterPro" id="IPR050744">
    <property type="entry name" value="AI-2_Isomerase_LsrG"/>
</dbReference>
<comment type="caution">
    <text evidence="2">The sequence shown here is derived from an EMBL/GenBank/DDBJ whole genome shotgun (WGS) entry which is preliminary data.</text>
</comment>
<evidence type="ECO:0000313" key="3">
    <source>
        <dbReference type="Proteomes" id="UP000019141"/>
    </source>
</evidence>
<dbReference type="GO" id="GO:0003824">
    <property type="term" value="F:catalytic activity"/>
    <property type="evidence" value="ECO:0007669"/>
    <property type="project" value="TreeGrafter"/>
</dbReference>
<dbReference type="EMBL" id="AZHW01001154">
    <property type="protein sequence ID" value="ETW93894.1"/>
    <property type="molecule type" value="Genomic_DNA"/>
</dbReference>
<proteinExistence type="predicted"/>
<protein>
    <recommendedName>
        <fullName evidence="1">ABM domain-containing protein</fullName>
    </recommendedName>
</protein>
<dbReference type="AlphaFoldDB" id="W4L7L5"/>
<dbReference type="HOGENOM" id="CLU_131496_11_0_7"/>
<gene>
    <name evidence="2" type="ORF">ETSY1_37250</name>
</gene>
<reference evidence="2 3" key="1">
    <citation type="journal article" date="2014" name="Nature">
        <title>An environmental bacterial taxon with a large and distinct metabolic repertoire.</title>
        <authorList>
            <person name="Wilson M.C."/>
            <person name="Mori T."/>
            <person name="Ruckert C."/>
            <person name="Uria A.R."/>
            <person name="Helf M.J."/>
            <person name="Takada K."/>
            <person name="Gernert C."/>
            <person name="Steffens U.A."/>
            <person name="Heycke N."/>
            <person name="Schmitt S."/>
            <person name="Rinke C."/>
            <person name="Helfrich E.J."/>
            <person name="Brachmann A.O."/>
            <person name="Gurgui C."/>
            <person name="Wakimoto T."/>
            <person name="Kracht M."/>
            <person name="Crusemann M."/>
            <person name="Hentschel U."/>
            <person name="Abe I."/>
            <person name="Matsunaga S."/>
            <person name="Kalinowski J."/>
            <person name="Takeyama H."/>
            <person name="Piel J."/>
        </authorList>
    </citation>
    <scope>NUCLEOTIDE SEQUENCE [LARGE SCALE GENOMIC DNA]</scope>
    <source>
        <strain evidence="3">TSY1</strain>
    </source>
</reference>
<dbReference type="PANTHER" id="PTHR33336">
    <property type="entry name" value="QUINOL MONOOXYGENASE YGIN-RELATED"/>
    <property type="match status" value="1"/>
</dbReference>
<feature type="domain" description="ABM" evidence="1">
    <location>
        <begin position="2"/>
        <end position="93"/>
    </location>
</feature>
<evidence type="ECO:0000259" key="1">
    <source>
        <dbReference type="PROSITE" id="PS51725"/>
    </source>
</evidence>
<dbReference type="Pfam" id="PF03992">
    <property type="entry name" value="ABM"/>
    <property type="match status" value="1"/>
</dbReference>